<dbReference type="GO" id="GO:0016491">
    <property type="term" value="F:oxidoreductase activity"/>
    <property type="evidence" value="ECO:0007669"/>
    <property type="project" value="InterPro"/>
</dbReference>
<dbReference type="Gene3D" id="3.40.30.10">
    <property type="entry name" value="Glutaredoxin"/>
    <property type="match status" value="1"/>
</dbReference>
<keyword evidence="1" id="KW-0677">Repeat</keyword>
<feature type="domain" description="Thioredoxin" evidence="2">
    <location>
        <begin position="5"/>
        <end position="150"/>
    </location>
</feature>
<dbReference type="AlphaFoldDB" id="D1C0K4"/>
<dbReference type="InterPro" id="IPR045302">
    <property type="entry name" value="NHL2_NHL_rpt_dom"/>
</dbReference>
<organism evidence="3 4">
    <name type="scientific">Xylanimonas cellulosilytica (strain DSM 15894 / JCM 12276 / CECT 5975 / KCTC 9989 / LMG 20990 / NBRC 107835 / XIL07)</name>
    <dbReference type="NCBI Taxonomy" id="446471"/>
    <lineage>
        <taxon>Bacteria</taxon>
        <taxon>Bacillati</taxon>
        <taxon>Actinomycetota</taxon>
        <taxon>Actinomycetes</taxon>
        <taxon>Micrococcales</taxon>
        <taxon>Promicromonosporaceae</taxon>
        <taxon>Xylanimonas</taxon>
    </lineage>
</organism>
<evidence type="ECO:0000313" key="3">
    <source>
        <dbReference type="EMBL" id="ACZ32207.1"/>
    </source>
</evidence>
<dbReference type="EMBL" id="CP001821">
    <property type="protein sequence ID" value="ACZ32207.1"/>
    <property type="molecule type" value="Genomic_DNA"/>
</dbReference>
<dbReference type="RefSeq" id="WP_012879949.1">
    <property type="nucleotide sequence ID" value="NC_013530.1"/>
</dbReference>
<dbReference type="OrthoDB" id="9811352at2"/>
<dbReference type="InterPro" id="IPR001258">
    <property type="entry name" value="NHL_repeat"/>
</dbReference>
<dbReference type="PROSITE" id="PS51352">
    <property type="entry name" value="THIOREDOXIN_2"/>
    <property type="match status" value="1"/>
</dbReference>
<dbReference type="STRING" id="446471.Xcel_3207"/>
<accession>D1C0K4</accession>
<sequence>MARMVRTRVRASALTGRGWLNTGGRDLSLADLRGRVVVLDFWTFCCLNCLHVLDELRELEARYHDVLVIVGVHSPKFEHEADPDALAAAVERYSVEHPVLDDPELRTWDAYTARAWPTLVVIDPEGYVVAQMAGEGHASALAALVESLVAEHEAKGTLHRGEGPYVPPEPTSGTLRFPAKAITLPGGTLLVADAGHHSLAELAPDGETLVRRIGSGQRGLLDGGPDEARFAEPNGLCLVPEDLRGRLGYDVVVADTVNHALRGVRLADGLVVTLAGTGEQFMVGGQENVTLGGRSRAYDVGEEFRADASGSVAGRVPEELPASAVRLSSPWDVAWSGVAGVFLVAMAGTHTLWLFDPTAPRPGAYGTVRLLAGTMNEGLVDGVGDTCWFAQPSGLARSTRGAYLMGGDDVFSAADAEQLGQETFWVADAETSALRSVVVSRQPPAVVAASVLTWVGAGLFDFGHRDGDLVDARLQHPLGVVALPDGSVVVADTYNGALRRVETWWDDVAQQETGRVTTLATGLAEPSDVLVETGDDGGVTLLVVESAAHRLTRIALPASLTGEVLDGGARRTQRPATAVAAGRLRLEVPFVPAPGQKLDDRWGPSTSLQVSATPPGLLLDGAGDGTDLFRDLTVNPDVAEGVLHVTAKAASCDAEGEFPACHLAQQDWGVPLTVTPSGDTTLTLPLRG</sequence>
<dbReference type="SUPFAM" id="SSF101898">
    <property type="entry name" value="NHL repeat"/>
    <property type="match status" value="1"/>
</dbReference>
<dbReference type="PANTHER" id="PTHR46388">
    <property type="entry name" value="NHL REPEAT-CONTAINING PROTEIN 2"/>
    <property type="match status" value="1"/>
</dbReference>
<dbReference type="eggNOG" id="COG0526">
    <property type="taxonomic scope" value="Bacteria"/>
</dbReference>
<dbReference type="Gene3D" id="2.120.10.30">
    <property type="entry name" value="TolB, C-terminal domain"/>
    <property type="match status" value="2"/>
</dbReference>
<dbReference type="InterPro" id="IPR013766">
    <property type="entry name" value="Thioredoxin_domain"/>
</dbReference>
<reference evidence="3 4" key="2">
    <citation type="journal article" date="2010" name="Stand. Genomic Sci.">
        <title>Complete genome sequence of Xylanimonas cellulosilytica type strain (XIL07).</title>
        <authorList>
            <person name="Foster B."/>
            <person name="Pukall R."/>
            <person name="Abt B."/>
            <person name="Nolan M."/>
            <person name="Glavina Del Rio T."/>
            <person name="Chen F."/>
            <person name="Lucas S."/>
            <person name="Tice H."/>
            <person name="Pitluck S."/>
            <person name="Cheng J.-F."/>
            <person name="Chertkov O."/>
            <person name="Brettin T."/>
            <person name="Han C."/>
            <person name="Detter J.C."/>
            <person name="Bruce D."/>
            <person name="Goodwin L."/>
            <person name="Ivanova N."/>
            <person name="Mavromatis K."/>
            <person name="Pati A."/>
            <person name="Mikhailova N."/>
            <person name="Chen A."/>
            <person name="Palaniappan K."/>
            <person name="Land M."/>
            <person name="Hauser L."/>
            <person name="Chang Y.-J."/>
            <person name="Jeffries C.D."/>
            <person name="Chain P."/>
            <person name="Rohde M."/>
            <person name="Goeker M."/>
            <person name="Bristow J."/>
            <person name="Eisen J.A."/>
            <person name="Markowitz V."/>
            <person name="Hugenholtz P."/>
            <person name="Kyrpides N.C."/>
            <person name="Klenk H.-P."/>
            <person name="Lapidus A."/>
        </authorList>
    </citation>
    <scope>NUCLEOTIDE SEQUENCE [LARGE SCALE GENOMIC DNA]</scope>
    <source>
        <strain evidence="4">DSM 15894 / CECT 5975 / LMG 20990 / XIL07</strain>
    </source>
</reference>
<dbReference type="Proteomes" id="UP000002255">
    <property type="component" value="Chromosome"/>
</dbReference>
<dbReference type="Pfam" id="PF13905">
    <property type="entry name" value="Thioredoxin_8"/>
    <property type="match status" value="1"/>
</dbReference>
<dbReference type="InterPro" id="IPR036249">
    <property type="entry name" value="Thioredoxin-like_sf"/>
</dbReference>
<proteinExistence type="predicted"/>
<evidence type="ECO:0000313" key="4">
    <source>
        <dbReference type="Proteomes" id="UP000002255"/>
    </source>
</evidence>
<name>D1C0K4_XYLCX</name>
<dbReference type="HOGENOM" id="CLU_013730_1_0_11"/>
<evidence type="ECO:0000259" key="2">
    <source>
        <dbReference type="PROSITE" id="PS51352"/>
    </source>
</evidence>
<dbReference type="CDD" id="cd14951">
    <property type="entry name" value="NHL-2_like"/>
    <property type="match status" value="1"/>
</dbReference>
<dbReference type="InterPro" id="IPR011042">
    <property type="entry name" value="6-blade_b-propeller_TolB-like"/>
</dbReference>
<dbReference type="PANTHER" id="PTHR46388:SF2">
    <property type="entry name" value="NHL REPEAT-CONTAINING PROTEIN 2"/>
    <property type="match status" value="1"/>
</dbReference>
<protein>
    <submittedName>
        <fullName evidence="3">Alkyl hydroperoxide reductase/ Thiol specific antioxidant/ Mal allergen</fullName>
    </submittedName>
</protein>
<evidence type="ECO:0000256" key="1">
    <source>
        <dbReference type="ARBA" id="ARBA00022737"/>
    </source>
</evidence>
<reference evidence="4" key="1">
    <citation type="submission" date="2009-11" db="EMBL/GenBank/DDBJ databases">
        <title>The complete chromosome of Xylanimonas cellulosilytica DSM 15894.</title>
        <authorList>
            <consortium name="US DOE Joint Genome Institute (JGI-PGF)"/>
            <person name="Lucas S."/>
            <person name="Copeland A."/>
            <person name="Lapidus A."/>
            <person name="Glavina del Rio T."/>
            <person name="Dalin E."/>
            <person name="Tice H."/>
            <person name="Bruce D."/>
            <person name="Goodwin L."/>
            <person name="Pitluck S."/>
            <person name="Kyrpides N."/>
            <person name="Mavromatis K."/>
            <person name="Ivanova N."/>
            <person name="Mikhailova N."/>
            <person name="Foster B."/>
            <person name="Clum A."/>
            <person name="Brettin T."/>
            <person name="Detter J.C."/>
            <person name="Han C."/>
            <person name="Larimer F."/>
            <person name="Land M."/>
            <person name="Hauser L."/>
            <person name="Markowitz V."/>
            <person name="Cheng J.F."/>
            <person name="Hugenholtz P."/>
            <person name="Woyke T."/>
            <person name="Wu D."/>
            <person name="Gehrich-Schroeter G."/>
            <person name="Schneider S."/>
            <person name="Pukall S.R."/>
            <person name="Klenk H.P."/>
            <person name="Eisen J.A."/>
        </authorList>
    </citation>
    <scope>NUCLEOTIDE SEQUENCE [LARGE SCALE GENOMIC DNA]</scope>
    <source>
        <strain evidence="4">DSM 15894 / CECT 5975 / LMG 20990 / XIL07</strain>
    </source>
</reference>
<keyword evidence="4" id="KW-1185">Reference proteome</keyword>
<dbReference type="SUPFAM" id="SSF52833">
    <property type="entry name" value="Thioredoxin-like"/>
    <property type="match status" value="1"/>
</dbReference>
<dbReference type="InterPro" id="IPR012336">
    <property type="entry name" value="Thioredoxin-like_fold"/>
</dbReference>
<dbReference type="GO" id="GO:0016209">
    <property type="term" value="F:antioxidant activity"/>
    <property type="evidence" value="ECO:0007669"/>
    <property type="project" value="InterPro"/>
</dbReference>
<gene>
    <name evidence="3" type="ordered locus">Xcel_3207</name>
</gene>
<dbReference type="KEGG" id="xce:Xcel_3207"/>
<dbReference type="Pfam" id="PF01436">
    <property type="entry name" value="NHL"/>
    <property type="match status" value="1"/>
</dbReference>